<reference evidence="10 11" key="1">
    <citation type="submission" date="2017-07" db="EMBL/GenBank/DDBJ databases">
        <title>blaIMP-27 on transferable plasmids in Proteus mirabilis and Providencia rettgeri.</title>
        <authorList>
            <person name="Potter R."/>
        </authorList>
    </citation>
    <scope>NUCLEOTIDE SEQUENCE [LARGE SCALE GENOMIC DNA]</scope>
    <source>
        <strain evidence="10 11">PR1</strain>
    </source>
</reference>
<dbReference type="SMART" id="SM01059">
    <property type="entry name" value="CAT"/>
    <property type="match status" value="1"/>
</dbReference>
<organism evidence="10 11">
    <name type="scientific">Providencia rettgeri</name>
    <dbReference type="NCBI Taxonomy" id="587"/>
    <lineage>
        <taxon>Bacteria</taxon>
        <taxon>Pseudomonadati</taxon>
        <taxon>Pseudomonadota</taxon>
        <taxon>Gammaproteobacteria</taxon>
        <taxon>Enterobacterales</taxon>
        <taxon>Morganellaceae</taxon>
        <taxon>Providencia</taxon>
    </lineage>
</organism>
<dbReference type="InterPro" id="IPR018372">
    <property type="entry name" value="Chloramphenicol_AcTrfase_AS"/>
</dbReference>
<dbReference type="NCBIfam" id="NF000491">
    <property type="entry name" value="chloram_CatA"/>
    <property type="match status" value="1"/>
</dbReference>
<accession>A0A264VST7</accession>
<gene>
    <name evidence="9" type="primary">catA</name>
    <name evidence="10" type="ORF">CHI95_12465</name>
    <name evidence="9" type="ORF">KYI77_17690</name>
</gene>
<evidence type="ECO:0000256" key="7">
    <source>
        <dbReference type="RuleBase" id="RU000503"/>
    </source>
</evidence>
<evidence type="ECO:0000313" key="10">
    <source>
        <dbReference type="EMBL" id="OZS74352.1"/>
    </source>
</evidence>
<dbReference type="Pfam" id="PF00302">
    <property type="entry name" value="CAT"/>
    <property type="match status" value="1"/>
</dbReference>
<name>A0A264VST7_PRORE</name>
<dbReference type="GO" id="GO:0008811">
    <property type="term" value="F:chloramphenicol O-acetyltransferase activity"/>
    <property type="evidence" value="ECO:0007669"/>
    <property type="project" value="UniProtKB-EC"/>
</dbReference>
<dbReference type="GO" id="GO:0046677">
    <property type="term" value="P:response to antibiotic"/>
    <property type="evidence" value="ECO:0007669"/>
    <property type="project" value="UniProtKB-KW"/>
</dbReference>
<feature type="active site" description="Proton acceptor" evidence="6">
    <location>
        <position position="189"/>
    </location>
</feature>
<dbReference type="PANTHER" id="PTHR38474:SF2">
    <property type="entry name" value="CHLORAMPHENICOL ACETYLTRANSFERASE"/>
    <property type="match status" value="1"/>
</dbReference>
<sequence length="213" mass="25335">MNYTKFNIETWLRREHYNIYEKTINCGFSLTTKIDITNLKKYIDSNGYEFHPSVIYLLSRVVNTYKEFRFAKKNDELILWDEVHPSFTIFHKDTETFSSLWCKYSSEITTFMENYHQQLTLHKDNLDLHPQPQQVENVFYVSSLPWVSFDSFNLNIADITNVFTPIFTMGKYYSENNKMWLPLAVQVHHAVCDGFHVGQFLTTLQKLCDELTH</sequence>
<dbReference type="Proteomes" id="UP001155882">
    <property type="component" value="Unassembled WGS sequence"/>
</dbReference>
<dbReference type="AlphaFoldDB" id="A0A264VST7"/>
<evidence type="ECO:0000256" key="5">
    <source>
        <dbReference type="ARBA" id="ARBA00023315"/>
    </source>
</evidence>
<keyword evidence="3 7" id="KW-0808">Transferase</keyword>
<evidence type="ECO:0000256" key="4">
    <source>
        <dbReference type="ARBA" id="ARBA00023251"/>
    </source>
</evidence>
<comment type="function">
    <text evidence="1 7">This enzyme is an effector of chloramphenicol resistance in bacteria.</text>
</comment>
<dbReference type="PROSITE" id="PS00100">
    <property type="entry name" value="CAT"/>
    <property type="match status" value="1"/>
</dbReference>
<evidence type="ECO:0000256" key="1">
    <source>
        <dbReference type="ARBA" id="ARBA00002150"/>
    </source>
</evidence>
<dbReference type="RefSeq" id="WP_094961780.1">
    <property type="nucleotide sequence ID" value="NZ_CP039844.1"/>
</dbReference>
<dbReference type="PANTHER" id="PTHR38474">
    <property type="entry name" value="SLR0299 PROTEIN"/>
    <property type="match status" value="1"/>
</dbReference>
<dbReference type="Proteomes" id="UP000216001">
    <property type="component" value="Unassembled WGS sequence"/>
</dbReference>
<reference evidence="9" key="2">
    <citation type="submission" date="2021-07" db="EMBL/GenBank/DDBJ databases">
        <authorList>
            <person name="Stanton E."/>
        </authorList>
    </citation>
    <scope>NUCLEOTIDE SEQUENCE</scope>
    <source>
        <strain evidence="9">2021EL-01139</strain>
    </source>
</reference>
<dbReference type="SUPFAM" id="SSF52777">
    <property type="entry name" value="CoA-dependent acyltransferases"/>
    <property type="match status" value="1"/>
</dbReference>
<keyword evidence="4 7" id="KW-0046">Antibiotic resistance</keyword>
<proteinExistence type="inferred from homology"/>
<dbReference type="EC" id="2.3.1.28" evidence="7"/>
<dbReference type="InterPro" id="IPR023213">
    <property type="entry name" value="CAT-like_dom_sf"/>
</dbReference>
<evidence type="ECO:0000256" key="2">
    <source>
        <dbReference type="ARBA" id="ARBA00010571"/>
    </source>
</evidence>
<keyword evidence="5 7" id="KW-0012">Acyltransferase</keyword>
<evidence type="ECO:0000256" key="6">
    <source>
        <dbReference type="PIRSR" id="PIRSR000440-1"/>
    </source>
</evidence>
<evidence type="ECO:0000256" key="3">
    <source>
        <dbReference type="ARBA" id="ARBA00022679"/>
    </source>
</evidence>
<comment type="similarity">
    <text evidence="2 8">Belongs to the chloramphenicol acetyltransferase family.</text>
</comment>
<protein>
    <recommendedName>
        <fullName evidence="7">Chloramphenicol acetyltransferase</fullName>
        <ecNumber evidence="7">2.3.1.28</ecNumber>
    </recommendedName>
</protein>
<evidence type="ECO:0000313" key="9">
    <source>
        <dbReference type="EMBL" id="MBW3118281.1"/>
    </source>
</evidence>
<dbReference type="EMBL" id="NOWC01000013">
    <property type="protein sequence ID" value="OZS74352.1"/>
    <property type="molecule type" value="Genomic_DNA"/>
</dbReference>
<dbReference type="EMBL" id="JAHWLI010000071">
    <property type="protein sequence ID" value="MBW3118281.1"/>
    <property type="molecule type" value="Genomic_DNA"/>
</dbReference>
<evidence type="ECO:0000256" key="8">
    <source>
        <dbReference type="RuleBase" id="RU004156"/>
    </source>
</evidence>
<comment type="caution">
    <text evidence="10">The sequence shown here is derived from an EMBL/GenBank/DDBJ whole genome shotgun (WGS) entry which is preliminary data.</text>
</comment>
<dbReference type="Gene3D" id="3.30.559.10">
    <property type="entry name" value="Chloramphenicol acetyltransferase-like domain"/>
    <property type="match status" value="1"/>
</dbReference>
<evidence type="ECO:0000313" key="11">
    <source>
        <dbReference type="Proteomes" id="UP000216001"/>
    </source>
</evidence>
<comment type="catalytic activity">
    <reaction evidence="7">
        <text>chloramphenicol + acetyl-CoA = chloramphenicol 3-acetate + CoA</text>
        <dbReference type="Rhea" id="RHEA:18421"/>
        <dbReference type="ChEBI" id="CHEBI:16730"/>
        <dbReference type="ChEBI" id="CHEBI:17698"/>
        <dbReference type="ChEBI" id="CHEBI:57287"/>
        <dbReference type="ChEBI" id="CHEBI:57288"/>
        <dbReference type="EC" id="2.3.1.28"/>
    </reaction>
</comment>
<dbReference type="PIRSF" id="PIRSF000440">
    <property type="entry name" value="CAT"/>
    <property type="match status" value="1"/>
</dbReference>
<dbReference type="InterPro" id="IPR001707">
    <property type="entry name" value="Cmp_AcTrfase"/>
</dbReference>